<dbReference type="Proteomes" id="UP000185655">
    <property type="component" value="Unassembled WGS sequence"/>
</dbReference>
<dbReference type="EMBL" id="JXJT01000008">
    <property type="protein sequence ID" value="PCS03624.1"/>
    <property type="molecule type" value="Genomic_DNA"/>
</dbReference>
<keyword evidence="7" id="KW-1185">Reference proteome</keyword>
<sequence length="156" mass="16618">MNTNNKKLIFLAILIALNVAISKILLIPTPGGFITVMDGLVFTAASLFGKKEGAIVGGLSGFLLDIVSGYPQWMLFSLVIHGTQGYLSASTKSRTLNYLLATSLMVIGYGLANMFFYGPGGFLPSLLPNLLQNISGIIIATALVPILSRVLKVNKQ</sequence>
<dbReference type="InterPro" id="IPR009825">
    <property type="entry name" value="ECF_substrate-spec-like"/>
</dbReference>
<dbReference type="PANTHER" id="PTHR37815">
    <property type="entry name" value="UPF0397 PROTEIN BC_2624-RELATED"/>
    <property type="match status" value="1"/>
</dbReference>
<feature type="transmembrane region" description="Helical" evidence="3">
    <location>
        <begin position="96"/>
        <end position="118"/>
    </location>
</feature>
<gene>
    <name evidence="4" type="ORF">RR45_GL002040</name>
    <name evidence="5" type="ORF">SAMN02746068_01423</name>
</gene>
<evidence type="ECO:0000256" key="3">
    <source>
        <dbReference type="SAM" id="Phobius"/>
    </source>
</evidence>
<organism evidence="5 6">
    <name type="scientific">Pseudolactococcus chungangensis CAU 28 = DSM 22330</name>
    <dbReference type="NCBI Taxonomy" id="1122154"/>
    <lineage>
        <taxon>Bacteria</taxon>
        <taxon>Bacillati</taxon>
        <taxon>Bacillota</taxon>
        <taxon>Bacilli</taxon>
        <taxon>Lactobacillales</taxon>
        <taxon>Streptococcaceae</taxon>
        <taxon>Pseudolactococcus</taxon>
    </lineage>
</organism>
<accession>A0A1K2HDQ9</accession>
<dbReference type="EMBL" id="FPKS01000007">
    <property type="protein sequence ID" value="SFZ74968.1"/>
    <property type="molecule type" value="Genomic_DNA"/>
</dbReference>
<dbReference type="Proteomes" id="UP000218979">
    <property type="component" value="Unassembled WGS sequence"/>
</dbReference>
<name>A0A1K2HDQ9_9LACT</name>
<proteinExistence type="predicted"/>
<dbReference type="GO" id="GO:0016020">
    <property type="term" value="C:membrane"/>
    <property type="evidence" value="ECO:0007669"/>
    <property type="project" value="InterPro"/>
</dbReference>
<protein>
    <submittedName>
        <fullName evidence="4">Substrate-specific component PdxU2 of predicted pyridoxin-related ECF transporter</fullName>
    </submittedName>
    <submittedName>
        <fullName evidence="5">Uncharacterized membrane protein</fullName>
    </submittedName>
</protein>
<reference evidence="5 6" key="2">
    <citation type="submission" date="2016-11" db="EMBL/GenBank/DDBJ databases">
        <authorList>
            <person name="Jaros S."/>
            <person name="Januszkiewicz K."/>
            <person name="Wedrychowicz H."/>
        </authorList>
    </citation>
    <scope>NUCLEOTIDE SEQUENCE [LARGE SCALE GENOMIC DNA]</scope>
    <source>
        <strain evidence="5 6">DSM 22330</strain>
    </source>
</reference>
<evidence type="ECO:0000313" key="6">
    <source>
        <dbReference type="Proteomes" id="UP000185655"/>
    </source>
</evidence>
<feature type="transmembrane region" description="Helical" evidence="3">
    <location>
        <begin position="130"/>
        <end position="151"/>
    </location>
</feature>
<reference evidence="4 7" key="1">
    <citation type="submission" date="2014-12" db="EMBL/GenBank/DDBJ databases">
        <title>Draft genome sequences of 10 type strains of Lactococcus.</title>
        <authorList>
            <person name="Sun Z."/>
            <person name="Zhong Z."/>
            <person name="Liu W."/>
            <person name="Zhang W."/>
            <person name="Zhang H."/>
        </authorList>
    </citation>
    <scope>NUCLEOTIDE SEQUENCE [LARGE SCALE GENOMIC DNA]</scope>
    <source>
        <strain evidence="4 7">DSM 22330</strain>
    </source>
</reference>
<keyword evidence="1 3" id="KW-0812">Transmembrane</keyword>
<evidence type="ECO:0000313" key="5">
    <source>
        <dbReference type="EMBL" id="SFZ74968.1"/>
    </source>
</evidence>
<dbReference type="RefSeq" id="WP_031366715.1">
    <property type="nucleotide sequence ID" value="NZ_FPKS01000007.1"/>
</dbReference>
<dbReference type="AlphaFoldDB" id="A0A1K2HDQ9"/>
<dbReference type="Pfam" id="PF07155">
    <property type="entry name" value="ECF-ribofla_trS"/>
    <property type="match status" value="1"/>
</dbReference>
<evidence type="ECO:0000313" key="7">
    <source>
        <dbReference type="Proteomes" id="UP000218979"/>
    </source>
</evidence>
<keyword evidence="2 3" id="KW-1133">Transmembrane helix</keyword>
<keyword evidence="3" id="KW-0472">Membrane</keyword>
<dbReference type="Gene3D" id="1.10.1760.20">
    <property type="match status" value="1"/>
</dbReference>
<evidence type="ECO:0000256" key="2">
    <source>
        <dbReference type="ARBA" id="ARBA00022989"/>
    </source>
</evidence>
<dbReference type="STRING" id="1122154.SAMN02746068_01423"/>
<evidence type="ECO:0000256" key="1">
    <source>
        <dbReference type="ARBA" id="ARBA00022692"/>
    </source>
</evidence>
<evidence type="ECO:0000313" key="4">
    <source>
        <dbReference type="EMBL" id="PCS03624.1"/>
    </source>
</evidence>
<dbReference type="OrthoDB" id="411368at2"/>
<dbReference type="PANTHER" id="PTHR37815:SF3">
    <property type="entry name" value="UPF0397 PROTEIN SPR0429"/>
    <property type="match status" value="1"/>
</dbReference>